<comment type="function">
    <text evidence="8">Catalyzes the NADPH dependent reduction of L-gamma-glutamyl 5-phosphate into L-glutamate 5-semialdehyde and phosphate. The product spontaneously undergoes cyclization to form 1-pyrroline-5-carboxylate.</text>
</comment>
<dbReference type="GO" id="GO:0050661">
    <property type="term" value="F:NADP binding"/>
    <property type="evidence" value="ECO:0007669"/>
    <property type="project" value="InterPro"/>
</dbReference>
<dbReference type="GO" id="GO:0055129">
    <property type="term" value="P:L-proline biosynthetic process"/>
    <property type="evidence" value="ECO:0007669"/>
    <property type="project" value="UniProtKB-UniPathway"/>
</dbReference>
<evidence type="ECO:0000256" key="8">
    <source>
        <dbReference type="ARBA" id="ARBA00059423"/>
    </source>
</evidence>
<dbReference type="OrthoDB" id="1934954at2759"/>
<reference evidence="13 14" key="1">
    <citation type="submission" date="2016-02" db="EMBL/GenBank/DDBJ databases">
        <title>Comparative genomic and transcriptomic foundation for Pichia pastoris.</title>
        <authorList>
            <person name="Love K.R."/>
            <person name="Shah K.A."/>
            <person name="Whittaker C.A."/>
            <person name="Wu J."/>
            <person name="Bartlett M.C."/>
            <person name="Ma D."/>
            <person name="Leeson R.L."/>
            <person name="Priest M."/>
            <person name="Young S.K."/>
            <person name="Love J.C."/>
        </authorList>
    </citation>
    <scope>NUCLEOTIDE SEQUENCE [LARGE SCALE GENOMIC DNA]</scope>
    <source>
        <strain evidence="13 14">ATCC 28485</strain>
    </source>
</reference>
<evidence type="ECO:0000313" key="14">
    <source>
        <dbReference type="Proteomes" id="UP000094565"/>
    </source>
</evidence>
<dbReference type="Proteomes" id="UP000094565">
    <property type="component" value="Chromosome 4"/>
</dbReference>
<dbReference type="EMBL" id="CP014587">
    <property type="protein sequence ID" value="ANZ77521.1"/>
    <property type="molecule type" value="Genomic_DNA"/>
</dbReference>
<dbReference type="Gene3D" id="3.40.309.10">
    <property type="entry name" value="Aldehyde Dehydrogenase, Chain A, domain 2"/>
    <property type="match status" value="1"/>
</dbReference>
<evidence type="ECO:0000259" key="12">
    <source>
        <dbReference type="Pfam" id="PF00171"/>
    </source>
</evidence>
<dbReference type="PANTHER" id="PTHR11063:SF8">
    <property type="entry name" value="DELTA-1-PYRROLINE-5-CARBOXYLATE SYNTHASE"/>
    <property type="match status" value="1"/>
</dbReference>
<dbReference type="AlphaFoldDB" id="A0A1B2JHZ3"/>
<dbReference type="CDD" id="cd07079">
    <property type="entry name" value="ALDH_F18-19_ProA-GPR"/>
    <property type="match status" value="1"/>
</dbReference>
<dbReference type="HAMAP" id="MF_00412">
    <property type="entry name" value="ProA"/>
    <property type="match status" value="1"/>
</dbReference>
<keyword evidence="4" id="KW-0641">Proline biosynthesis</keyword>
<dbReference type="PROSITE" id="PS01223">
    <property type="entry name" value="PROA"/>
    <property type="match status" value="1"/>
</dbReference>
<dbReference type="InterPro" id="IPR016162">
    <property type="entry name" value="Ald_DH_N"/>
</dbReference>
<proteinExistence type="inferred from homology"/>
<keyword evidence="3" id="KW-0028">Amino-acid biosynthesis</keyword>
<evidence type="ECO:0000256" key="1">
    <source>
        <dbReference type="ARBA" id="ARBA00004985"/>
    </source>
</evidence>
<evidence type="ECO:0000256" key="9">
    <source>
        <dbReference type="ARBA" id="ARBA00060997"/>
    </source>
</evidence>
<evidence type="ECO:0000256" key="7">
    <source>
        <dbReference type="ARBA" id="ARBA00049024"/>
    </source>
</evidence>
<dbReference type="InterPro" id="IPR020593">
    <property type="entry name" value="G-glutamylP_reductase_CS"/>
</dbReference>
<protein>
    <recommendedName>
        <fullName evidence="2">glutamate-5-semialdehyde dehydrogenase</fullName>
        <ecNumber evidence="2">1.2.1.41</ecNumber>
    </recommendedName>
    <alternativeName>
        <fullName evidence="11">Glutamate-5-semialdehyde dehydrogenase</fullName>
    </alternativeName>
    <alternativeName>
        <fullName evidence="10">Glutamyl-gamma-semialdehyde dehydrogenase</fullName>
    </alternativeName>
</protein>
<evidence type="ECO:0000256" key="10">
    <source>
        <dbReference type="ARBA" id="ARBA00075718"/>
    </source>
</evidence>
<dbReference type="UniPathway" id="UPA00098">
    <property type="reaction ID" value="UER00360"/>
</dbReference>
<dbReference type="Pfam" id="PF00171">
    <property type="entry name" value="Aldedh"/>
    <property type="match status" value="1"/>
</dbReference>
<dbReference type="EC" id="1.2.1.41" evidence="2"/>
<comment type="catalytic activity">
    <reaction evidence="7">
        <text>L-glutamate 5-semialdehyde + phosphate + NADP(+) = L-glutamyl 5-phosphate + NADPH + H(+)</text>
        <dbReference type="Rhea" id="RHEA:19541"/>
        <dbReference type="ChEBI" id="CHEBI:15378"/>
        <dbReference type="ChEBI" id="CHEBI:43474"/>
        <dbReference type="ChEBI" id="CHEBI:57783"/>
        <dbReference type="ChEBI" id="CHEBI:58066"/>
        <dbReference type="ChEBI" id="CHEBI:58274"/>
        <dbReference type="ChEBI" id="CHEBI:58349"/>
        <dbReference type="EC" id="1.2.1.41"/>
    </reaction>
</comment>
<dbReference type="InterPro" id="IPR012134">
    <property type="entry name" value="Glu-5-SA_DH"/>
</dbReference>
<dbReference type="InterPro" id="IPR000965">
    <property type="entry name" value="GPR_dom"/>
</dbReference>
<dbReference type="NCBIfam" id="TIGR00407">
    <property type="entry name" value="proA"/>
    <property type="match status" value="1"/>
</dbReference>
<evidence type="ECO:0000256" key="2">
    <source>
        <dbReference type="ARBA" id="ARBA00013002"/>
    </source>
</evidence>
<keyword evidence="14" id="KW-1185">Reference proteome</keyword>
<dbReference type="PANTHER" id="PTHR11063">
    <property type="entry name" value="GLUTAMATE SEMIALDEHYDE DEHYDROGENASE"/>
    <property type="match status" value="1"/>
</dbReference>
<dbReference type="InterPro" id="IPR016163">
    <property type="entry name" value="Ald_DH_C"/>
</dbReference>
<evidence type="ECO:0000256" key="4">
    <source>
        <dbReference type="ARBA" id="ARBA00022650"/>
    </source>
</evidence>
<organism evidence="13 14">
    <name type="scientific">Komagataella pastoris</name>
    <name type="common">Yeast</name>
    <name type="synonym">Pichia pastoris</name>
    <dbReference type="NCBI Taxonomy" id="4922"/>
    <lineage>
        <taxon>Eukaryota</taxon>
        <taxon>Fungi</taxon>
        <taxon>Dikarya</taxon>
        <taxon>Ascomycota</taxon>
        <taxon>Saccharomycotina</taxon>
        <taxon>Pichiomycetes</taxon>
        <taxon>Pichiales</taxon>
        <taxon>Pichiaceae</taxon>
        <taxon>Komagataella</taxon>
    </lineage>
</organism>
<comment type="similarity">
    <text evidence="9">Belongs to the gamma-glutamyl phosphate reductase family.</text>
</comment>
<comment type="pathway">
    <text evidence="1">Amino-acid biosynthesis; L-proline biosynthesis; L-glutamate 5-semialdehyde from L-glutamate: step 2/2.</text>
</comment>
<dbReference type="NCBIfam" id="NF001221">
    <property type="entry name" value="PRK00197.1"/>
    <property type="match status" value="1"/>
</dbReference>
<feature type="domain" description="Aldehyde dehydrogenase" evidence="12">
    <location>
        <begin position="3"/>
        <end position="268"/>
    </location>
</feature>
<dbReference type="InterPro" id="IPR015590">
    <property type="entry name" value="Aldehyde_DH_dom"/>
</dbReference>
<dbReference type="SUPFAM" id="SSF53720">
    <property type="entry name" value="ALDH-like"/>
    <property type="match status" value="1"/>
</dbReference>
<dbReference type="Gene3D" id="3.40.605.10">
    <property type="entry name" value="Aldehyde Dehydrogenase, Chain A, domain 1"/>
    <property type="match status" value="1"/>
</dbReference>
<dbReference type="PIRSF" id="PIRSF000151">
    <property type="entry name" value="GPR"/>
    <property type="match status" value="1"/>
</dbReference>
<sequence>MADVIAKNAHLASTVLKTLTDNERSDALVKVKHALELNKDRILEANLVDMETAKKNNLSDSLIKRLDLSKNDKFDSMCQGVLDVAQLEDPLNKITLATKIDDGLNLYRLTCPVGVLLIIFESRPEVIANITALAIKSGNAAILKGGKESFNTFKALSDVINETLSKETKVPENSIQLISTRSDVSDLLSQDKYIDLVIPRGSNALVRNIKDNTKIPVLGHADGICSIYVDEFAQMDKATKILIDSKTNYPAGCNAVEKCLINETLVKSNLDDKVVPLLKSLIEAGITLHVDPELLKLLPQEISGNEKTVAATEDDFAKEFLSFDLAVKAVKNVQEAILHINEHSSKHTDCIITENKENADRFLQGIDSSGVYWNCSTRFADGFRYGFGAEVGISTNKIHSRGPVGLEGLVCYYYQMRGDGHIAGDYAGAGGVRVFKHEKIDPNSVVLN</sequence>
<keyword evidence="5" id="KW-0521">NADP</keyword>
<keyword evidence="6" id="KW-0560">Oxidoreductase</keyword>
<evidence type="ECO:0000256" key="5">
    <source>
        <dbReference type="ARBA" id="ARBA00022857"/>
    </source>
</evidence>
<accession>A0A1B2JHZ3</accession>
<dbReference type="GO" id="GO:0004350">
    <property type="term" value="F:glutamate-5-semialdehyde dehydrogenase activity"/>
    <property type="evidence" value="ECO:0007669"/>
    <property type="project" value="UniProtKB-EC"/>
</dbReference>
<evidence type="ECO:0000313" key="13">
    <source>
        <dbReference type="EMBL" id="ANZ77521.1"/>
    </source>
</evidence>
<name>A0A1B2JHZ3_PICPA</name>
<dbReference type="FunFam" id="3.40.309.10:FF:000006">
    <property type="entry name" value="Gamma-glutamyl phosphate reductase"/>
    <property type="match status" value="1"/>
</dbReference>
<evidence type="ECO:0000256" key="11">
    <source>
        <dbReference type="ARBA" id="ARBA00077451"/>
    </source>
</evidence>
<evidence type="ECO:0000256" key="3">
    <source>
        <dbReference type="ARBA" id="ARBA00022605"/>
    </source>
</evidence>
<gene>
    <name evidence="13" type="primary">PRO2</name>
    <name evidence="13" type="ORF">ATY40_BA7504659</name>
</gene>
<dbReference type="InterPro" id="IPR016161">
    <property type="entry name" value="Ald_DH/histidinol_DH"/>
</dbReference>
<evidence type="ECO:0000256" key="6">
    <source>
        <dbReference type="ARBA" id="ARBA00023002"/>
    </source>
</evidence>